<evidence type="ECO:0000313" key="2">
    <source>
        <dbReference type="Proteomes" id="UP001469553"/>
    </source>
</evidence>
<accession>A0ABV1AEU2</accession>
<organism evidence="1 2">
    <name type="scientific">Ameca splendens</name>
    <dbReference type="NCBI Taxonomy" id="208324"/>
    <lineage>
        <taxon>Eukaryota</taxon>
        <taxon>Metazoa</taxon>
        <taxon>Chordata</taxon>
        <taxon>Craniata</taxon>
        <taxon>Vertebrata</taxon>
        <taxon>Euteleostomi</taxon>
        <taxon>Actinopterygii</taxon>
        <taxon>Neopterygii</taxon>
        <taxon>Teleostei</taxon>
        <taxon>Neoteleostei</taxon>
        <taxon>Acanthomorphata</taxon>
        <taxon>Ovalentaria</taxon>
        <taxon>Atherinomorphae</taxon>
        <taxon>Cyprinodontiformes</taxon>
        <taxon>Goodeidae</taxon>
        <taxon>Ameca</taxon>
    </lineage>
</organism>
<protein>
    <submittedName>
        <fullName evidence="1">Uncharacterized protein</fullName>
    </submittedName>
</protein>
<dbReference type="EMBL" id="JAHRIP010088135">
    <property type="protein sequence ID" value="MEQ2316171.1"/>
    <property type="molecule type" value="Genomic_DNA"/>
</dbReference>
<reference evidence="1 2" key="1">
    <citation type="submission" date="2021-06" db="EMBL/GenBank/DDBJ databases">
        <authorList>
            <person name="Palmer J.M."/>
        </authorList>
    </citation>
    <scope>NUCLEOTIDE SEQUENCE [LARGE SCALE GENOMIC DNA]</scope>
    <source>
        <strain evidence="1 2">AS_MEX2019</strain>
        <tissue evidence="1">Muscle</tissue>
    </source>
</reference>
<evidence type="ECO:0000313" key="1">
    <source>
        <dbReference type="EMBL" id="MEQ2316171.1"/>
    </source>
</evidence>
<name>A0ABV1AEU2_9TELE</name>
<comment type="caution">
    <text evidence="1">The sequence shown here is derived from an EMBL/GenBank/DDBJ whole genome shotgun (WGS) entry which is preliminary data.</text>
</comment>
<keyword evidence="2" id="KW-1185">Reference proteome</keyword>
<proteinExistence type="predicted"/>
<gene>
    <name evidence="1" type="ORF">AMECASPLE_029944</name>
</gene>
<dbReference type="Proteomes" id="UP001469553">
    <property type="component" value="Unassembled WGS sequence"/>
</dbReference>
<sequence>MNFLQDYLQEIEDFEQDGSSNNSVTPEDLTVGRIMQWMTGQRHKPVLPSEKKDFAITMKFHHDCDTQHTVCFPTVSACSRTVPFSSPENLQ</sequence>